<dbReference type="Pfam" id="PF01798">
    <property type="entry name" value="Nop"/>
    <property type="match status" value="1"/>
</dbReference>
<dbReference type="Proteomes" id="UP000564964">
    <property type="component" value="Unassembled WGS sequence"/>
</dbReference>
<protein>
    <submittedName>
        <fullName evidence="3">NOP58 family protein</fullName>
    </submittedName>
</protein>
<proteinExistence type="inferred from homology"/>
<feature type="domain" description="Nop" evidence="2">
    <location>
        <begin position="152"/>
        <end position="267"/>
    </location>
</feature>
<dbReference type="Gene3D" id="1.10.246.90">
    <property type="entry name" value="Nop domain"/>
    <property type="match status" value="1"/>
</dbReference>
<dbReference type="EMBL" id="DUGH01000163">
    <property type="protein sequence ID" value="HIH17089.1"/>
    <property type="molecule type" value="Genomic_DNA"/>
</dbReference>
<organism evidence="3 4">
    <name type="scientific">Candidatus Iainarchaeum sp</name>
    <dbReference type="NCBI Taxonomy" id="3101447"/>
    <lineage>
        <taxon>Archaea</taxon>
        <taxon>Candidatus Iainarchaeota</taxon>
        <taxon>Candidatus Iainarchaeia</taxon>
        <taxon>Candidatus Iainarchaeales</taxon>
        <taxon>Candidatus Iainarchaeaceae</taxon>
        <taxon>Candidatus Iainarchaeum</taxon>
    </lineage>
</organism>
<comment type="similarity">
    <text evidence="1">Belongs to the NOP5/NOP56 family.</text>
</comment>
<dbReference type="InterPro" id="IPR002687">
    <property type="entry name" value="Nop_dom"/>
</dbReference>
<evidence type="ECO:0000256" key="1">
    <source>
        <dbReference type="ARBA" id="ARBA00009211"/>
    </source>
</evidence>
<dbReference type="Gene3D" id="1.10.287.4070">
    <property type="match status" value="1"/>
</dbReference>
<reference evidence="4" key="1">
    <citation type="journal article" date="2020" name="bioRxiv">
        <title>A rank-normalized archaeal taxonomy based on genome phylogeny resolves widespread incomplete and uneven classifications.</title>
        <authorList>
            <person name="Rinke C."/>
            <person name="Chuvochina M."/>
            <person name="Mussig A.J."/>
            <person name="Chaumeil P.-A."/>
            <person name="Waite D.W."/>
            <person name="Whitman W.B."/>
            <person name="Parks D.H."/>
            <person name="Hugenholtz P."/>
        </authorList>
    </citation>
    <scope>NUCLEOTIDE SEQUENCE [LARGE SCALE GENOMIC DNA]</scope>
</reference>
<dbReference type="InterPro" id="IPR036070">
    <property type="entry name" value="Nop_dom_sf"/>
</dbReference>
<dbReference type="InterPro" id="IPR042239">
    <property type="entry name" value="Nop_C"/>
</dbReference>
<evidence type="ECO:0000259" key="2">
    <source>
        <dbReference type="PROSITE" id="PS51358"/>
    </source>
</evidence>
<sequence length="270" mass="30426">MKAKIDLLRRKLIHKARERVTEKFTGRDQHVIKAIGVLGDLDNVFKLLFEQVREWYGMHFPELERMCNDNAVYLKLAYHLGDRKNFLFEKICEHYENQLAAKQIEEKAGQSLGSPVEEEDLAEIRLLALNALNLREEREFLVKYLEKAMKQVCPNVLAVAGALVGGKLLATAGSLKRMAMMPGSTLQVLGAEKALFSHLRKGTLSPKHGHVYQHPLVRGVAKNKKGRMARTLGAKIALAAKKDFFGKKEDCQAELQALNRRAEQLGGARK</sequence>
<evidence type="ECO:0000313" key="3">
    <source>
        <dbReference type="EMBL" id="HIH17089.1"/>
    </source>
</evidence>
<comment type="caution">
    <text evidence="3">The sequence shown here is derived from an EMBL/GenBank/DDBJ whole genome shotgun (WGS) entry which is preliminary data.</text>
</comment>
<dbReference type="SUPFAM" id="SSF89124">
    <property type="entry name" value="Nop domain"/>
    <property type="match status" value="1"/>
</dbReference>
<dbReference type="InterPro" id="IPR045056">
    <property type="entry name" value="Nop56/Nop58"/>
</dbReference>
<gene>
    <name evidence="3" type="ORF">HA252_06820</name>
</gene>
<dbReference type="PANTHER" id="PTHR10894">
    <property type="entry name" value="NUCLEOLAR PROTEIN 5 NUCLEOLAR PROTEIN NOP5 NOP58"/>
    <property type="match status" value="1"/>
</dbReference>
<accession>A0A7J4JKF5</accession>
<evidence type="ECO:0000313" key="4">
    <source>
        <dbReference type="Proteomes" id="UP000564964"/>
    </source>
</evidence>
<dbReference type="PANTHER" id="PTHR10894:SF0">
    <property type="entry name" value="NUCLEOLAR PROTEIN 56"/>
    <property type="match status" value="1"/>
</dbReference>
<dbReference type="PROSITE" id="PS51358">
    <property type="entry name" value="NOP"/>
    <property type="match status" value="1"/>
</dbReference>
<dbReference type="GO" id="GO:0031428">
    <property type="term" value="C:box C/D methylation guide snoRNP complex"/>
    <property type="evidence" value="ECO:0007669"/>
    <property type="project" value="InterPro"/>
</dbReference>
<dbReference type="GO" id="GO:0030515">
    <property type="term" value="F:snoRNA binding"/>
    <property type="evidence" value="ECO:0007669"/>
    <property type="project" value="InterPro"/>
</dbReference>
<dbReference type="InterPro" id="IPR012976">
    <property type="entry name" value="NOSIC"/>
</dbReference>
<dbReference type="SMART" id="SM00931">
    <property type="entry name" value="NOSIC"/>
    <property type="match status" value="1"/>
</dbReference>
<dbReference type="AlphaFoldDB" id="A0A7J4JKF5"/>
<name>A0A7J4JKF5_9ARCH</name>